<dbReference type="PANTHER" id="PTHR42973">
    <property type="entry name" value="BINDING OXIDOREDUCTASE, PUTATIVE (AFU_ORTHOLOGUE AFUA_1G17690)-RELATED"/>
    <property type="match status" value="1"/>
</dbReference>
<gene>
    <name evidence="6" type="ORF">AA0114_g7060</name>
</gene>
<reference evidence="7" key="1">
    <citation type="journal article" date="2019" name="bioRxiv">
        <title>Genomics, evolutionary history and diagnostics of the Alternaria alternata species group including apple and Asian pear pathotypes.</title>
        <authorList>
            <person name="Armitage A.D."/>
            <person name="Cockerton H.M."/>
            <person name="Sreenivasaprasad S."/>
            <person name="Woodhall J.W."/>
            <person name="Lane C.R."/>
            <person name="Harrison R.J."/>
            <person name="Clarkson J.P."/>
        </authorList>
    </citation>
    <scope>NUCLEOTIDE SEQUENCE [LARGE SCALE GENOMIC DNA]</scope>
    <source>
        <strain evidence="7">FERA 1082</strain>
    </source>
</reference>
<evidence type="ECO:0000256" key="2">
    <source>
        <dbReference type="ARBA" id="ARBA00022630"/>
    </source>
</evidence>
<dbReference type="PROSITE" id="PS51387">
    <property type="entry name" value="FAD_PCMH"/>
    <property type="match status" value="1"/>
</dbReference>
<dbReference type="GO" id="GO:0071949">
    <property type="term" value="F:FAD binding"/>
    <property type="evidence" value="ECO:0007669"/>
    <property type="project" value="InterPro"/>
</dbReference>
<evidence type="ECO:0000313" key="7">
    <source>
        <dbReference type="Proteomes" id="UP000292402"/>
    </source>
</evidence>
<dbReference type="InterPro" id="IPR016169">
    <property type="entry name" value="FAD-bd_PCMH_sub2"/>
</dbReference>
<feature type="domain" description="FAD-binding PCMH-type" evidence="5">
    <location>
        <begin position="93"/>
        <end position="264"/>
    </location>
</feature>
<dbReference type="GO" id="GO:0016491">
    <property type="term" value="F:oxidoreductase activity"/>
    <property type="evidence" value="ECO:0007669"/>
    <property type="project" value="UniProtKB-KW"/>
</dbReference>
<dbReference type="InterPro" id="IPR006094">
    <property type="entry name" value="Oxid_FAD_bind_N"/>
</dbReference>
<protein>
    <recommendedName>
        <fullName evidence="5">FAD-binding PCMH-type domain-containing protein</fullName>
    </recommendedName>
</protein>
<accession>A0A4Q4MDJ3</accession>
<dbReference type="Gene3D" id="3.40.462.20">
    <property type="match status" value="1"/>
</dbReference>
<name>A0A4Q4MDJ3_9PLEO</name>
<dbReference type="Gene3D" id="3.30.465.10">
    <property type="match status" value="1"/>
</dbReference>
<dbReference type="Gene3D" id="3.30.43.10">
    <property type="entry name" value="Uridine Diphospho-n-acetylenolpyruvylglucosamine Reductase, domain 2"/>
    <property type="match status" value="1"/>
</dbReference>
<dbReference type="InterPro" id="IPR050416">
    <property type="entry name" value="FAD-linked_Oxidoreductase"/>
</dbReference>
<proteinExistence type="inferred from homology"/>
<dbReference type="SUPFAM" id="SSF56176">
    <property type="entry name" value="FAD-binding/transporter-associated domain-like"/>
    <property type="match status" value="1"/>
</dbReference>
<dbReference type="Proteomes" id="UP000292402">
    <property type="component" value="Unassembled WGS sequence"/>
</dbReference>
<evidence type="ECO:0000256" key="1">
    <source>
        <dbReference type="ARBA" id="ARBA00005466"/>
    </source>
</evidence>
<dbReference type="InterPro" id="IPR016167">
    <property type="entry name" value="FAD-bd_PCMH_sub1"/>
</dbReference>
<dbReference type="EMBL" id="PDXA01000022">
    <property type="protein sequence ID" value="RYN48726.1"/>
    <property type="molecule type" value="Genomic_DNA"/>
</dbReference>
<comment type="caution">
    <text evidence="6">The sequence shown here is derived from an EMBL/GenBank/DDBJ whole genome shotgun (WGS) entry which is preliminary data.</text>
</comment>
<keyword evidence="4" id="KW-0560">Oxidoreductase</keyword>
<dbReference type="Pfam" id="PF01565">
    <property type="entry name" value="FAD_binding_4"/>
    <property type="match status" value="1"/>
</dbReference>
<dbReference type="AlphaFoldDB" id="A0A4Q4MDJ3"/>
<evidence type="ECO:0000256" key="4">
    <source>
        <dbReference type="ARBA" id="ARBA00023002"/>
    </source>
</evidence>
<evidence type="ECO:0000256" key="3">
    <source>
        <dbReference type="ARBA" id="ARBA00022827"/>
    </source>
</evidence>
<sequence length="533" mass="56814">MKYAISSAALVAGAVSQATLEPADFNITEALLDNGVNVSAIPELAPLVERSLLSGCSIACNSLKLIFGDDQIETQSEAAYSAFVGSYWSGQQRQISPQCVFKPEKALDVSTSILLSRLTQCPFAVKSGGHSAVPGGSNIEGGITITFEKMNKTIASSDKKSVTFEPGQTWYDVYTTLEKQNLAIIGGRVASVGVGGLTLGGGISYFSSMYGLACDNVISYEVVTASGLIINVSQNSFPDLYWALRGGGNNFGIVTKFNVNAIPRAPTMWGGMRTYISEFPALIKAYYNLGMNANKDGKAHQILSFGWSSEIGQVAQVELEYSDPVVDAPILAEYNNITGQIADGTGVKSLAELTSILEGPASGAGLRQAFWTWSTKLDVEMATVTKDVFFEEITDVLDAADLLPAVSLQVITEPIIEAGAKKGGNALGFDPKEGPLMLALVAMKWSNSADDERLDKFAARVKDRCVAAAKAKGKDTDYLYMNYASPYQDPIAGYGAANKAKLKAISKKYDPTGVFEILQPGYFKLDGAPLGQL</sequence>
<organism evidence="6 7">
    <name type="scientific">Alternaria tenuissima</name>
    <dbReference type="NCBI Taxonomy" id="119927"/>
    <lineage>
        <taxon>Eukaryota</taxon>
        <taxon>Fungi</taxon>
        <taxon>Dikarya</taxon>
        <taxon>Ascomycota</taxon>
        <taxon>Pezizomycotina</taxon>
        <taxon>Dothideomycetes</taxon>
        <taxon>Pleosporomycetidae</taxon>
        <taxon>Pleosporales</taxon>
        <taxon>Pleosporineae</taxon>
        <taxon>Pleosporaceae</taxon>
        <taxon>Alternaria</taxon>
        <taxon>Alternaria sect. Alternaria</taxon>
        <taxon>Alternaria alternata complex</taxon>
    </lineage>
</organism>
<evidence type="ECO:0000259" key="5">
    <source>
        <dbReference type="PROSITE" id="PS51387"/>
    </source>
</evidence>
<keyword evidence="3" id="KW-0274">FAD</keyword>
<comment type="similarity">
    <text evidence="1">Belongs to the oxygen-dependent FAD-linked oxidoreductase family.</text>
</comment>
<keyword evidence="2" id="KW-0285">Flavoprotein</keyword>
<dbReference type="InterPro" id="IPR016166">
    <property type="entry name" value="FAD-bd_PCMH"/>
</dbReference>
<evidence type="ECO:0000313" key="6">
    <source>
        <dbReference type="EMBL" id="RYN48726.1"/>
    </source>
</evidence>
<dbReference type="InterPro" id="IPR036318">
    <property type="entry name" value="FAD-bd_PCMH-like_sf"/>
</dbReference>
<dbReference type="PANTHER" id="PTHR42973:SF34">
    <property type="entry name" value="FAD BINDING DOMAIN PROTEIN (AFU_ORTHOLOGUE AFUA_3G02770)"/>
    <property type="match status" value="1"/>
</dbReference>